<comment type="caution">
    <text evidence="8">Lacks conserved residue(s) required for the propagation of feature annotation.</text>
</comment>
<dbReference type="InterPro" id="IPR024041">
    <property type="entry name" value="NH4_transpt_AmtB-like_dom"/>
</dbReference>
<keyword evidence="6 8" id="KW-0472">Membrane</keyword>
<keyword evidence="7 8" id="KW-0924">Ammonia transport</keyword>
<comment type="subcellular location">
    <subcellularLocation>
        <location evidence="8">Cell membrane</location>
        <topology evidence="8">Multi-pass membrane protein</topology>
    </subcellularLocation>
    <subcellularLocation>
        <location evidence="1">Membrane</location>
        <topology evidence="1">Multi-pass membrane protein</topology>
    </subcellularLocation>
</comment>
<evidence type="ECO:0000256" key="7">
    <source>
        <dbReference type="ARBA" id="ARBA00023177"/>
    </source>
</evidence>
<keyword evidence="5 8" id="KW-1133">Transmembrane helix</keyword>
<feature type="transmembrane region" description="Helical" evidence="8">
    <location>
        <begin position="14"/>
        <end position="35"/>
    </location>
</feature>
<evidence type="ECO:0000256" key="5">
    <source>
        <dbReference type="ARBA" id="ARBA00022989"/>
    </source>
</evidence>
<evidence type="ECO:0000256" key="1">
    <source>
        <dbReference type="ARBA" id="ARBA00004141"/>
    </source>
</evidence>
<organism evidence="10 11">
    <name type="scientific">Chrysochromulina tobinii</name>
    <dbReference type="NCBI Taxonomy" id="1460289"/>
    <lineage>
        <taxon>Eukaryota</taxon>
        <taxon>Haptista</taxon>
        <taxon>Haptophyta</taxon>
        <taxon>Prymnesiophyceae</taxon>
        <taxon>Prymnesiales</taxon>
        <taxon>Chrysochromulinaceae</taxon>
        <taxon>Chrysochromulina</taxon>
    </lineage>
</organism>
<evidence type="ECO:0000313" key="10">
    <source>
        <dbReference type="EMBL" id="KOO33614.1"/>
    </source>
</evidence>
<dbReference type="AlphaFoldDB" id="A0A0M0K487"/>
<dbReference type="PANTHER" id="PTHR11730">
    <property type="entry name" value="AMMONIUM TRANSPORTER"/>
    <property type="match status" value="1"/>
</dbReference>
<dbReference type="InterPro" id="IPR029020">
    <property type="entry name" value="Ammonium/urea_transptr"/>
</dbReference>
<dbReference type="NCBIfam" id="TIGR00836">
    <property type="entry name" value="amt"/>
    <property type="match status" value="1"/>
</dbReference>
<proteinExistence type="inferred from homology"/>
<dbReference type="SUPFAM" id="SSF111352">
    <property type="entry name" value="Ammonium transporter"/>
    <property type="match status" value="1"/>
</dbReference>
<dbReference type="OrthoDB" id="534912at2759"/>
<evidence type="ECO:0000259" key="9">
    <source>
        <dbReference type="Pfam" id="PF00909"/>
    </source>
</evidence>
<dbReference type="GO" id="GO:0097272">
    <property type="term" value="P:ammonium homeostasis"/>
    <property type="evidence" value="ECO:0007669"/>
    <property type="project" value="TreeGrafter"/>
</dbReference>
<evidence type="ECO:0000256" key="3">
    <source>
        <dbReference type="ARBA" id="ARBA00022448"/>
    </source>
</evidence>
<feature type="domain" description="Ammonium transporter AmtB-like" evidence="9">
    <location>
        <begin position="15"/>
        <end position="468"/>
    </location>
</feature>
<dbReference type="Pfam" id="PF00909">
    <property type="entry name" value="Ammonium_transp"/>
    <property type="match status" value="1"/>
</dbReference>
<evidence type="ECO:0000256" key="4">
    <source>
        <dbReference type="ARBA" id="ARBA00022692"/>
    </source>
</evidence>
<name>A0A0M0K487_9EUKA</name>
<dbReference type="EMBL" id="JWZX01001472">
    <property type="protein sequence ID" value="KOO33614.1"/>
    <property type="molecule type" value="Genomic_DNA"/>
</dbReference>
<keyword evidence="11" id="KW-1185">Reference proteome</keyword>
<gene>
    <name evidence="10" type="ORF">Ctob_013819</name>
</gene>
<sequence length="470" mass="49485">MDAGVVMRGKSVDVMWLMFAGSLVFFMQLGFALVEAGSVRAKNTKNILLKNILDCCIGALIWWAWGHALAYDPGDGFMGMTAMDGAHAPNFFLQASFATNNESHGYNMAIWFFQFVFAAAASTIVSGAMAERTALPGYLVYTIVITGFIYPVIVHWVWSTDGWLSVFSQGYWATEGVDGTYGSMNFPLGGGVIDFAGSGVVHMTGGVAALFGAAIVGPRVGRFDEKKKPLPMAGHSSTLVVTGTFMLWLGWYGFNPGSTLGMAPAGYSAGASRAVVTTTISAAIAGLVVILLEKLLGDHTYSVGAACNGLLAGLVSITAGCASVTPGFAFLIGLMGGVFYFISKETILKCCKVDDPVDAVSVHGTCGAWGVLAAGLFSAPELDYRKCTPGQDERCLKGGLFIANRADGQSPNWNIMGAALAEVAVIFCWTGSISLIMFYLLKVTGMLRVSAEMEAAGMDVSKHGGAAYES</sequence>
<reference evidence="11" key="1">
    <citation type="journal article" date="2015" name="PLoS Genet.">
        <title>Genome Sequence and Transcriptome Analyses of Chrysochromulina tobin: Metabolic Tools for Enhanced Algal Fitness in the Prominent Order Prymnesiales (Haptophyceae).</title>
        <authorList>
            <person name="Hovde B.T."/>
            <person name="Deodato C.R."/>
            <person name="Hunsperger H.M."/>
            <person name="Ryken S.A."/>
            <person name="Yost W."/>
            <person name="Jha R.K."/>
            <person name="Patterson J."/>
            <person name="Monnat R.J. Jr."/>
            <person name="Barlow S.B."/>
            <person name="Starkenburg S.R."/>
            <person name="Cattolico R.A."/>
        </authorList>
    </citation>
    <scope>NUCLEOTIDE SEQUENCE</scope>
    <source>
        <strain evidence="11">CCMP291</strain>
    </source>
</reference>
<dbReference type="Gene3D" id="1.10.3430.10">
    <property type="entry name" value="Ammonium transporter AmtB like domains"/>
    <property type="match status" value="1"/>
</dbReference>
<protein>
    <recommendedName>
        <fullName evidence="8">Ammonium transporter</fullName>
    </recommendedName>
</protein>
<evidence type="ECO:0000256" key="8">
    <source>
        <dbReference type="RuleBase" id="RU362002"/>
    </source>
</evidence>
<evidence type="ECO:0000256" key="6">
    <source>
        <dbReference type="ARBA" id="ARBA00023136"/>
    </source>
</evidence>
<keyword evidence="4 8" id="KW-0812">Transmembrane</keyword>
<dbReference type="InterPro" id="IPR001905">
    <property type="entry name" value="Ammonium_transpt"/>
</dbReference>
<evidence type="ECO:0000256" key="2">
    <source>
        <dbReference type="ARBA" id="ARBA00005887"/>
    </source>
</evidence>
<comment type="caution">
    <text evidence="10">The sequence shown here is derived from an EMBL/GenBank/DDBJ whole genome shotgun (WGS) entry which is preliminary data.</text>
</comment>
<feature type="transmembrane region" description="Helical" evidence="8">
    <location>
        <begin position="195"/>
        <end position="216"/>
    </location>
</feature>
<dbReference type="PANTHER" id="PTHR11730:SF6">
    <property type="entry name" value="AMMONIUM TRANSPORTER"/>
    <property type="match status" value="1"/>
</dbReference>
<dbReference type="Proteomes" id="UP000037460">
    <property type="component" value="Unassembled WGS sequence"/>
</dbReference>
<accession>A0A0M0K487</accession>
<feature type="transmembrane region" description="Helical" evidence="8">
    <location>
        <begin position="237"/>
        <end position="254"/>
    </location>
</feature>
<feature type="transmembrane region" description="Helical" evidence="8">
    <location>
        <begin position="47"/>
        <end position="65"/>
    </location>
</feature>
<feature type="transmembrane region" description="Helical" evidence="8">
    <location>
        <begin position="138"/>
        <end position="158"/>
    </location>
</feature>
<dbReference type="PROSITE" id="PS01219">
    <property type="entry name" value="AMMONIUM_TRANSP"/>
    <property type="match status" value="1"/>
</dbReference>
<feature type="transmembrane region" description="Helical" evidence="8">
    <location>
        <begin position="108"/>
        <end position="126"/>
    </location>
</feature>
<keyword evidence="3 8" id="KW-0813">Transport</keyword>
<comment type="similarity">
    <text evidence="2 8">Belongs to the ammonia transporter channel (TC 1.A.11.2) family.</text>
</comment>
<dbReference type="GO" id="GO:0005886">
    <property type="term" value="C:plasma membrane"/>
    <property type="evidence" value="ECO:0007669"/>
    <property type="project" value="UniProtKB-SubCell"/>
</dbReference>
<dbReference type="InterPro" id="IPR018047">
    <property type="entry name" value="Ammonium_transpt_CS"/>
</dbReference>
<dbReference type="GO" id="GO:0008519">
    <property type="term" value="F:ammonium channel activity"/>
    <property type="evidence" value="ECO:0007669"/>
    <property type="project" value="InterPro"/>
</dbReference>
<feature type="transmembrane region" description="Helical" evidence="8">
    <location>
        <begin position="274"/>
        <end position="292"/>
    </location>
</feature>
<feature type="transmembrane region" description="Helical" evidence="8">
    <location>
        <begin position="419"/>
        <end position="441"/>
    </location>
</feature>
<evidence type="ECO:0000313" key="11">
    <source>
        <dbReference type="Proteomes" id="UP000037460"/>
    </source>
</evidence>